<comment type="caution">
    <text evidence="4">The sequence shown here is derived from an EMBL/GenBank/DDBJ whole genome shotgun (WGS) entry which is preliminary data.</text>
</comment>
<protein>
    <submittedName>
        <fullName evidence="4">Outer membrane beta-barrel protein</fullName>
    </submittedName>
</protein>
<keyword evidence="2" id="KW-1133">Transmembrane helix</keyword>
<dbReference type="Proteomes" id="UP001153642">
    <property type="component" value="Unassembled WGS sequence"/>
</dbReference>
<feature type="compositionally biased region" description="Basic and acidic residues" evidence="1">
    <location>
        <begin position="149"/>
        <end position="161"/>
    </location>
</feature>
<feature type="transmembrane region" description="Helical" evidence="2">
    <location>
        <begin position="46"/>
        <end position="69"/>
    </location>
</feature>
<keyword evidence="2" id="KW-0472">Membrane</keyword>
<organism evidence="4 5">
    <name type="scientific">Galbibacter pacificus</name>
    <dbReference type="NCBI Taxonomy" id="2996052"/>
    <lineage>
        <taxon>Bacteria</taxon>
        <taxon>Pseudomonadati</taxon>
        <taxon>Bacteroidota</taxon>
        <taxon>Flavobacteriia</taxon>
        <taxon>Flavobacteriales</taxon>
        <taxon>Flavobacteriaceae</taxon>
        <taxon>Galbibacter</taxon>
    </lineage>
</organism>
<reference evidence="4" key="1">
    <citation type="submission" date="2022-11" db="EMBL/GenBank/DDBJ databases">
        <title>High-quality draft genome sequence of Galbibacter sp. strain CMA-7.</title>
        <authorList>
            <person name="Wei L."/>
            <person name="Dong C."/>
            <person name="Shao Z."/>
        </authorList>
    </citation>
    <scope>NUCLEOTIDE SEQUENCE</scope>
    <source>
        <strain evidence="4">CMA-7</strain>
    </source>
</reference>
<name>A0ABT6FUL7_9FLAO</name>
<dbReference type="InterPro" id="IPR025665">
    <property type="entry name" value="Beta-barrel_OMP_2"/>
</dbReference>
<evidence type="ECO:0000256" key="1">
    <source>
        <dbReference type="SAM" id="MobiDB-lite"/>
    </source>
</evidence>
<dbReference type="Pfam" id="PF13568">
    <property type="entry name" value="OMP_b-brl_2"/>
    <property type="match status" value="1"/>
</dbReference>
<feature type="compositionally biased region" description="Polar residues" evidence="1">
    <location>
        <begin position="171"/>
        <end position="183"/>
    </location>
</feature>
<feature type="compositionally biased region" description="Polar residues" evidence="1">
    <location>
        <begin position="78"/>
        <end position="100"/>
    </location>
</feature>
<keyword evidence="5" id="KW-1185">Reference proteome</keyword>
<gene>
    <name evidence="4" type="ORF">OSR52_13025</name>
</gene>
<feature type="region of interest" description="Disordered" evidence="1">
    <location>
        <begin position="78"/>
        <end position="188"/>
    </location>
</feature>
<evidence type="ECO:0000256" key="2">
    <source>
        <dbReference type="SAM" id="Phobius"/>
    </source>
</evidence>
<evidence type="ECO:0000313" key="5">
    <source>
        <dbReference type="Proteomes" id="UP001153642"/>
    </source>
</evidence>
<sequence length="489" mass="53908">MNDKKNIERLFQEKFKDFEAAPPSHVWNDIQASLDKKDKKRGIVPIWWKLGGAAAATLALFFILNGLFWSNPEETFPEGNTITHTNDSIDNGNTATQDNASAKDETSDAVAETENEDLKNSEESHQDNSKIIRSSSYKTPQNGIANNETVDKNKTSGHDGKLNAPSEGTKKSNSPEIAQNNIPVNDAQKAIPNDNTIFKNNNNIAVTNNDEAAEKEKDIDSTITKKSLLDYVDEMEKEKEEETLASTSEKPARWSVNPNVAPIYYNSLSKGSPINTDFAGNSKTGDVNMSYGINIAYNVSKRLSVRSGINSVNMGYTTNNVSFGPSVFSAEKSTSNITFKNSATALNVSDQKTPSANFNDEIQARDEVVSSGSMDQKFGYLEIPMELKYRLVDKRFGVNIIGGVSSLFLTDNEVSFETNNMATEVGEANNLNDLSFSTNIGVGVDFQVTNKLLFNLEPMFKYQLNTFSREDGGFSPYLLGVYTGLSFQF</sequence>
<accession>A0ABT6FUL7</accession>
<feature type="compositionally biased region" description="Basic and acidic residues" evidence="1">
    <location>
        <begin position="116"/>
        <end position="130"/>
    </location>
</feature>
<keyword evidence="2" id="KW-0812">Transmembrane</keyword>
<proteinExistence type="predicted"/>
<dbReference type="EMBL" id="JAPMUA010000004">
    <property type="protein sequence ID" value="MDG3586792.1"/>
    <property type="molecule type" value="Genomic_DNA"/>
</dbReference>
<feature type="compositionally biased region" description="Polar residues" evidence="1">
    <location>
        <begin position="131"/>
        <end position="148"/>
    </location>
</feature>
<dbReference type="RefSeq" id="WP_277900512.1">
    <property type="nucleotide sequence ID" value="NZ_JAPMUA010000004.1"/>
</dbReference>
<feature type="domain" description="Outer membrane protein beta-barrel" evidence="3">
    <location>
        <begin position="252"/>
        <end position="456"/>
    </location>
</feature>
<evidence type="ECO:0000313" key="4">
    <source>
        <dbReference type="EMBL" id="MDG3586792.1"/>
    </source>
</evidence>
<evidence type="ECO:0000259" key="3">
    <source>
        <dbReference type="Pfam" id="PF13568"/>
    </source>
</evidence>